<dbReference type="CDD" id="cd21454">
    <property type="entry name" value="DLC-like_TAL"/>
    <property type="match status" value="1"/>
</dbReference>
<dbReference type="GO" id="GO:0007017">
    <property type="term" value="P:microtubule-based process"/>
    <property type="evidence" value="ECO:0007669"/>
    <property type="project" value="InterPro"/>
</dbReference>
<dbReference type="InterPro" id="IPR001372">
    <property type="entry name" value="Dynein_light_chain_typ-1/2"/>
</dbReference>
<sequence length="180" mass="21108">MEDFLNLFFKIDTDYDEVIHLKDLSAYVAKNHLDTCMITRWRTLFGAESTGIIKLAKFCEVLGLRQEDALVRRQSAIHMESNKFSLGSDVEELAADMQQVMKVKVTNETRRLLRSKGTNASPAEYAQGLKVYLDREFGRAWHVIVVRGSFWMNFSHVRERSFQFRLKNWHFLVWQTPVDE</sequence>
<dbReference type="AlphaFoldDB" id="A0A8E0S5A4"/>
<evidence type="ECO:0000313" key="1">
    <source>
        <dbReference type="EMBL" id="KAA0197380.1"/>
    </source>
</evidence>
<dbReference type="InterPro" id="IPR011992">
    <property type="entry name" value="EF-hand-dom_pair"/>
</dbReference>
<comment type="caution">
    <text evidence="1">The sequence shown here is derived from an EMBL/GenBank/DDBJ whole genome shotgun (WGS) entry which is preliminary data.</text>
</comment>
<dbReference type="SUPFAM" id="SSF54648">
    <property type="entry name" value="DLC"/>
    <property type="match status" value="1"/>
</dbReference>
<name>A0A8E0S5A4_9TREM</name>
<gene>
    <name evidence="1" type="ORF">FBUS_01318</name>
</gene>
<proteinExistence type="predicted"/>
<dbReference type="Pfam" id="PF01221">
    <property type="entry name" value="Dynein_light"/>
    <property type="match status" value="1"/>
</dbReference>
<reference evidence="1" key="1">
    <citation type="submission" date="2019-05" db="EMBL/GenBank/DDBJ databases">
        <title>Annotation for the trematode Fasciolopsis buski.</title>
        <authorList>
            <person name="Choi Y.-J."/>
        </authorList>
    </citation>
    <scope>NUCLEOTIDE SEQUENCE</scope>
    <source>
        <strain evidence="1">HT</strain>
        <tissue evidence="1">Whole worm</tissue>
    </source>
</reference>
<dbReference type="GO" id="GO:0030286">
    <property type="term" value="C:dynein complex"/>
    <property type="evidence" value="ECO:0007669"/>
    <property type="project" value="InterPro"/>
</dbReference>
<protein>
    <submittedName>
        <fullName evidence="1">Tegument antigen</fullName>
    </submittedName>
</protein>
<dbReference type="Proteomes" id="UP000728185">
    <property type="component" value="Unassembled WGS sequence"/>
</dbReference>
<dbReference type="OrthoDB" id="6236179at2759"/>
<dbReference type="InterPro" id="IPR037177">
    <property type="entry name" value="DLC_sf"/>
</dbReference>
<dbReference type="SUPFAM" id="SSF47473">
    <property type="entry name" value="EF-hand"/>
    <property type="match status" value="1"/>
</dbReference>
<organism evidence="1 2">
    <name type="scientific">Fasciolopsis buskii</name>
    <dbReference type="NCBI Taxonomy" id="27845"/>
    <lineage>
        <taxon>Eukaryota</taxon>
        <taxon>Metazoa</taxon>
        <taxon>Spiralia</taxon>
        <taxon>Lophotrochozoa</taxon>
        <taxon>Platyhelminthes</taxon>
        <taxon>Trematoda</taxon>
        <taxon>Digenea</taxon>
        <taxon>Plagiorchiida</taxon>
        <taxon>Echinostomata</taxon>
        <taxon>Echinostomatoidea</taxon>
        <taxon>Fasciolidae</taxon>
        <taxon>Fasciolopsis</taxon>
    </lineage>
</organism>
<dbReference type="EMBL" id="LUCM01002408">
    <property type="protein sequence ID" value="KAA0197380.1"/>
    <property type="molecule type" value="Genomic_DNA"/>
</dbReference>
<dbReference type="SMART" id="SM01375">
    <property type="entry name" value="Dynein_light"/>
    <property type="match status" value="1"/>
</dbReference>
<accession>A0A8E0S5A4</accession>
<evidence type="ECO:0000313" key="2">
    <source>
        <dbReference type="Proteomes" id="UP000728185"/>
    </source>
</evidence>
<keyword evidence="2" id="KW-1185">Reference proteome</keyword>
<dbReference type="Gene3D" id="3.30.740.10">
    <property type="entry name" value="Protein Inhibitor Of Neuronal Nitric Oxide Synthase"/>
    <property type="match status" value="1"/>
</dbReference>